<keyword evidence="4" id="KW-0282">Flagellum</keyword>
<dbReference type="RefSeq" id="WP_221007801.1">
    <property type="nucleotide sequence ID" value="NZ_CP081150.1"/>
</dbReference>
<keyword evidence="4" id="KW-0969">Cilium</keyword>
<organism evidence="4 5">
    <name type="scientific">Deefgea tanakiae</name>
    <dbReference type="NCBI Taxonomy" id="2865840"/>
    <lineage>
        <taxon>Bacteria</taxon>
        <taxon>Pseudomonadati</taxon>
        <taxon>Pseudomonadota</taxon>
        <taxon>Betaproteobacteria</taxon>
        <taxon>Neisseriales</taxon>
        <taxon>Chitinibacteraceae</taxon>
        <taxon>Deefgea</taxon>
    </lineage>
</organism>
<comment type="function">
    <text evidence="1">Required for the efficient initiation of filament assembly.</text>
</comment>
<dbReference type="SUPFAM" id="SSF140566">
    <property type="entry name" value="FlgN-like"/>
    <property type="match status" value="1"/>
</dbReference>
<comment type="similarity">
    <text evidence="2">Belongs to the FlgN family.</text>
</comment>
<dbReference type="Pfam" id="PF05130">
    <property type="entry name" value="FlgN"/>
    <property type="match status" value="1"/>
</dbReference>
<evidence type="ECO:0000256" key="2">
    <source>
        <dbReference type="ARBA" id="ARBA00007703"/>
    </source>
</evidence>
<reference evidence="4 5" key="1">
    <citation type="submission" date="2021-08" db="EMBL/GenBank/DDBJ databases">
        <title>complete genome sequencing of Deefgea sp. D25.</title>
        <authorList>
            <person name="Bae J.-W."/>
            <person name="Gim D.-H."/>
        </authorList>
    </citation>
    <scope>NUCLEOTIDE SEQUENCE [LARGE SCALE GENOMIC DNA]</scope>
    <source>
        <strain evidence="4 5">D25</strain>
    </source>
</reference>
<gene>
    <name evidence="4" type="ORF">K4H28_07775</name>
</gene>
<dbReference type="Gene3D" id="1.20.58.300">
    <property type="entry name" value="FlgN-like"/>
    <property type="match status" value="1"/>
</dbReference>
<proteinExistence type="inferred from homology"/>
<dbReference type="Proteomes" id="UP000825679">
    <property type="component" value="Chromosome"/>
</dbReference>
<evidence type="ECO:0000313" key="4">
    <source>
        <dbReference type="EMBL" id="QZA79282.1"/>
    </source>
</evidence>
<dbReference type="InterPro" id="IPR036679">
    <property type="entry name" value="FlgN-like_sf"/>
</dbReference>
<name>A0ABX8Z9M1_9NEIS</name>
<accession>A0ABX8Z9M1</accession>
<dbReference type="EMBL" id="CP081150">
    <property type="protein sequence ID" value="QZA79282.1"/>
    <property type="molecule type" value="Genomic_DNA"/>
</dbReference>
<protein>
    <submittedName>
        <fullName evidence="4">Flagellar protein FlgN</fullName>
    </submittedName>
</protein>
<evidence type="ECO:0000256" key="3">
    <source>
        <dbReference type="ARBA" id="ARBA00022795"/>
    </source>
</evidence>
<evidence type="ECO:0000313" key="5">
    <source>
        <dbReference type="Proteomes" id="UP000825679"/>
    </source>
</evidence>
<keyword evidence="5" id="KW-1185">Reference proteome</keyword>
<keyword evidence="4" id="KW-0966">Cell projection</keyword>
<keyword evidence="3" id="KW-1005">Bacterial flagellum biogenesis</keyword>
<evidence type="ECO:0000256" key="1">
    <source>
        <dbReference type="ARBA" id="ARBA00002397"/>
    </source>
</evidence>
<dbReference type="InterPro" id="IPR007809">
    <property type="entry name" value="FlgN-like"/>
</dbReference>
<sequence>MSVSHSSELLNAIEAELLEVERLVALIQREQDVLVSRHLDQISPILELKTLALQQLEVVTRERIAVADRLDLKSASDVSEFLQFDSSALAQWQQLQLQAKLAEVLNRSNAQLVKCHEEANHHLMSLLSKQKNQEMAYSADGRLSHQSGLGRPLDRA</sequence>